<proteinExistence type="predicted"/>
<feature type="transmembrane region" description="Helical" evidence="3">
    <location>
        <begin position="575"/>
        <end position="596"/>
    </location>
</feature>
<dbReference type="PROSITE" id="PS00134">
    <property type="entry name" value="TRYPSIN_HIS"/>
    <property type="match status" value="1"/>
</dbReference>
<accession>L8Y4J9</accession>
<dbReference type="InterPro" id="IPR007110">
    <property type="entry name" value="Ig-like_dom"/>
</dbReference>
<dbReference type="eggNOG" id="ENOG502QPKN">
    <property type="taxonomic scope" value="Eukaryota"/>
</dbReference>
<dbReference type="SUPFAM" id="SSF50494">
    <property type="entry name" value="Trypsin-like serine proteases"/>
    <property type="match status" value="1"/>
</dbReference>
<dbReference type="PROSITE" id="PS50835">
    <property type="entry name" value="IG_LIKE"/>
    <property type="match status" value="3"/>
</dbReference>
<dbReference type="InterPro" id="IPR003598">
    <property type="entry name" value="Ig_sub2"/>
</dbReference>
<keyword evidence="8" id="KW-1185">Reference proteome</keyword>
<name>L8Y4J9_TUPCH</name>
<gene>
    <name evidence="7" type="ORF">TREES_T100020159</name>
</gene>
<dbReference type="SMART" id="SM00408">
    <property type="entry name" value="IGc2"/>
    <property type="match status" value="2"/>
</dbReference>
<protein>
    <submittedName>
        <fullName evidence="7">Basigin</fullName>
    </submittedName>
</protein>
<evidence type="ECO:0000259" key="6">
    <source>
        <dbReference type="PROSITE" id="PS50835"/>
    </source>
</evidence>
<feature type="chain" id="PRO_5003998694" evidence="4">
    <location>
        <begin position="21"/>
        <end position="636"/>
    </location>
</feature>
<evidence type="ECO:0000313" key="8">
    <source>
        <dbReference type="Proteomes" id="UP000011518"/>
    </source>
</evidence>
<keyword evidence="4" id="KW-0732">Signal</keyword>
<dbReference type="InterPro" id="IPR018114">
    <property type="entry name" value="TRYPSIN_HIS"/>
</dbReference>
<evidence type="ECO:0000313" key="7">
    <source>
        <dbReference type="EMBL" id="ELV09311.1"/>
    </source>
</evidence>
<organism evidence="7 8">
    <name type="scientific">Tupaia chinensis</name>
    <name type="common">Chinese tree shrew</name>
    <name type="synonym">Tupaia belangeri chinensis</name>
    <dbReference type="NCBI Taxonomy" id="246437"/>
    <lineage>
        <taxon>Eukaryota</taxon>
        <taxon>Metazoa</taxon>
        <taxon>Chordata</taxon>
        <taxon>Craniata</taxon>
        <taxon>Vertebrata</taxon>
        <taxon>Euteleostomi</taxon>
        <taxon>Mammalia</taxon>
        <taxon>Eutheria</taxon>
        <taxon>Euarchontoglires</taxon>
        <taxon>Scandentia</taxon>
        <taxon>Tupaiidae</taxon>
        <taxon>Tupaia</taxon>
    </lineage>
</organism>
<dbReference type="AlphaFoldDB" id="L8Y4J9"/>
<dbReference type="Gene3D" id="2.60.40.10">
    <property type="entry name" value="Immunoglobulins"/>
    <property type="match status" value="3"/>
</dbReference>
<feature type="domain" description="Ig-like" evidence="6">
    <location>
        <begin position="452"/>
        <end position="566"/>
    </location>
</feature>
<dbReference type="FunFam" id="2.60.40.10:FF:000291">
    <property type="entry name" value="Neuroplastin b"/>
    <property type="match status" value="1"/>
</dbReference>
<dbReference type="PROSITE" id="PS50240">
    <property type="entry name" value="TRYPSIN_DOM"/>
    <property type="match status" value="1"/>
</dbReference>
<dbReference type="InterPro" id="IPR009003">
    <property type="entry name" value="Peptidase_S1_PA"/>
</dbReference>
<dbReference type="InterPro" id="IPR003599">
    <property type="entry name" value="Ig_sub"/>
</dbReference>
<dbReference type="SUPFAM" id="SSF48726">
    <property type="entry name" value="Immunoglobulin"/>
    <property type="match status" value="3"/>
</dbReference>
<evidence type="ECO:0000256" key="4">
    <source>
        <dbReference type="SAM" id="SignalP"/>
    </source>
</evidence>
<dbReference type="InterPro" id="IPR036179">
    <property type="entry name" value="Ig-like_dom_sf"/>
</dbReference>
<dbReference type="PANTHER" id="PTHR24271">
    <property type="entry name" value="KALLIKREIN-RELATED"/>
    <property type="match status" value="1"/>
</dbReference>
<sequence>MEAGLSCLLLLALGAPSAGGGWSEAQIIGGHEAAPHSHPYMASLQKSGSHLCGAALVHPRWVLTAAHCLGSRTDRLRLVLGLHQLDGPGLPFRIKAVVTHPYYKPAPDLENDLALLQLDGKVKSTRTIRALALPRGRRAVATGVRCSMAGWGLTQRGGRLARALQELDLRERRAGGHVELHCEAVGSPVPEIQWWFEGNGPNATCAQLWDGARRDRVHIHATYRQHAASTISVDALTAEDAGTYECRASNDPDRNHLTRLPRVRWVRAQASVVVLERVTLRPLCSSDRPPAVRAAVERPGSRTRLTCTLNGTTTEVTGHRWVKGGQVLKEDTLPDLRTELERLLAGKLARVVPGDFDVSAPWLTGRVWGAGRGGPETPHGPGLSARPPPALVSLDTGCILVWAVGAGRAPGRAQLRAALDRRVDPADGPGKYSCIFLPEPAGRADIPVYGPPKVKAVKNSEHANEKETVTLACKSESLPPVTHWVWYKMDESGSQVIVNGQHLRLSRSWTSTCPQVIVNGSRDKFFVSSSAERTELRIRDLDVGSDGGQYVCNGTSAQGSDQATISLRVRSNLAALWPFLGIVAEVLVLVTIIFIYEKRRKPDEVLDDDDAGSAPLKSSSQPANDKGQGVRQRNAT</sequence>
<keyword evidence="1" id="KW-1015">Disulfide bond</keyword>
<dbReference type="FunFam" id="2.40.10.10:FF:000005">
    <property type="entry name" value="Serine protease 37"/>
    <property type="match status" value="1"/>
</dbReference>
<feature type="domain" description="Ig-like" evidence="6">
    <location>
        <begin position="175"/>
        <end position="258"/>
    </location>
</feature>
<feature type="signal peptide" evidence="4">
    <location>
        <begin position="1"/>
        <end position="20"/>
    </location>
</feature>
<reference evidence="8" key="1">
    <citation type="submission" date="2012-07" db="EMBL/GenBank/DDBJ databases">
        <title>Genome of the Chinese tree shrew, a rising model animal genetically related to primates.</title>
        <authorList>
            <person name="Zhang G."/>
            <person name="Fan Y."/>
            <person name="Yao Y."/>
            <person name="Huang Z."/>
        </authorList>
    </citation>
    <scope>NUCLEOTIDE SEQUENCE [LARGE SCALE GENOMIC DNA]</scope>
</reference>
<dbReference type="InterPro" id="IPR001254">
    <property type="entry name" value="Trypsin_dom"/>
</dbReference>
<dbReference type="FunCoup" id="L8Y4J9">
    <property type="interactions" value="1016"/>
</dbReference>
<dbReference type="EMBL" id="KB370752">
    <property type="protein sequence ID" value="ELV09311.1"/>
    <property type="molecule type" value="Genomic_DNA"/>
</dbReference>
<dbReference type="PANTHER" id="PTHR24271:SF51">
    <property type="entry name" value="GRANZYME M"/>
    <property type="match status" value="1"/>
</dbReference>
<reference evidence="8" key="2">
    <citation type="journal article" date="2013" name="Nat. Commun.">
        <title>Genome of the Chinese tree shrew.</title>
        <authorList>
            <person name="Fan Y."/>
            <person name="Huang Z.Y."/>
            <person name="Cao C.C."/>
            <person name="Chen C.S."/>
            <person name="Chen Y.X."/>
            <person name="Fan D.D."/>
            <person name="He J."/>
            <person name="Hou H.L."/>
            <person name="Hu L."/>
            <person name="Hu X.T."/>
            <person name="Jiang X.T."/>
            <person name="Lai R."/>
            <person name="Lang Y.S."/>
            <person name="Liang B."/>
            <person name="Liao S.G."/>
            <person name="Mu D."/>
            <person name="Ma Y.Y."/>
            <person name="Niu Y.Y."/>
            <person name="Sun X.Q."/>
            <person name="Xia J.Q."/>
            <person name="Xiao J."/>
            <person name="Xiong Z.Q."/>
            <person name="Xu L."/>
            <person name="Yang L."/>
            <person name="Zhang Y."/>
            <person name="Zhao W."/>
            <person name="Zhao X.D."/>
            <person name="Zheng Y.T."/>
            <person name="Zhou J.M."/>
            <person name="Zhu Y.B."/>
            <person name="Zhang G.J."/>
            <person name="Wang J."/>
            <person name="Yao Y.G."/>
        </authorList>
    </citation>
    <scope>NUCLEOTIDE SEQUENCE [LARGE SCALE GENOMIC DNA]</scope>
</reference>
<dbReference type="SMART" id="SM00409">
    <property type="entry name" value="IG"/>
    <property type="match status" value="2"/>
</dbReference>
<feature type="domain" description="Peptidase S1" evidence="5">
    <location>
        <begin position="27"/>
        <end position="271"/>
    </location>
</feature>
<dbReference type="Gene3D" id="2.40.10.10">
    <property type="entry name" value="Trypsin-like serine proteases"/>
    <property type="match status" value="2"/>
</dbReference>
<evidence type="ECO:0000256" key="2">
    <source>
        <dbReference type="SAM" id="MobiDB-lite"/>
    </source>
</evidence>
<evidence type="ECO:0000259" key="5">
    <source>
        <dbReference type="PROSITE" id="PS50240"/>
    </source>
</evidence>
<dbReference type="InterPro" id="IPR043504">
    <property type="entry name" value="Peptidase_S1_PA_chymotrypsin"/>
</dbReference>
<dbReference type="Proteomes" id="UP000011518">
    <property type="component" value="Unassembled WGS sequence"/>
</dbReference>
<keyword evidence="3" id="KW-1133">Transmembrane helix</keyword>
<dbReference type="InterPro" id="IPR013783">
    <property type="entry name" value="Ig-like_fold"/>
</dbReference>
<dbReference type="GO" id="GO:0006508">
    <property type="term" value="P:proteolysis"/>
    <property type="evidence" value="ECO:0007669"/>
    <property type="project" value="InterPro"/>
</dbReference>
<dbReference type="InterPro" id="IPR001314">
    <property type="entry name" value="Peptidase_S1A"/>
</dbReference>
<evidence type="ECO:0000256" key="3">
    <source>
        <dbReference type="SAM" id="Phobius"/>
    </source>
</evidence>
<dbReference type="CDD" id="cd00190">
    <property type="entry name" value="Tryp_SPc"/>
    <property type="match status" value="1"/>
</dbReference>
<feature type="region of interest" description="Disordered" evidence="2">
    <location>
        <begin position="605"/>
        <end position="636"/>
    </location>
</feature>
<feature type="domain" description="Ig-like" evidence="6">
    <location>
        <begin position="290"/>
        <end position="334"/>
    </location>
</feature>
<dbReference type="SMART" id="SM00020">
    <property type="entry name" value="Tryp_SPc"/>
    <property type="match status" value="1"/>
</dbReference>
<dbReference type="Pfam" id="PF00089">
    <property type="entry name" value="Trypsin"/>
    <property type="match status" value="1"/>
</dbReference>
<dbReference type="STRING" id="246437.L8Y4J9"/>
<keyword evidence="3" id="KW-0472">Membrane</keyword>
<dbReference type="InParanoid" id="L8Y4J9"/>
<dbReference type="Pfam" id="PF13927">
    <property type="entry name" value="Ig_3"/>
    <property type="match status" value="1"/>
</dbReference>
<dbReference type="GO" id="GO:0004252">
    <property type="term" value="F:serine-type endopeptidase activity"/>
    <property type="evidence" value="ECO:0007669"/>
    <property type="project" value="InterPro"/>
</dbReference>
<evidence type="ECO:0000256" key="1">
    <source>
        <dbReference type="ARBA" id="ARBA00023157"/>
    </source>
</evidence>
<dbReference type="PRINTS" id="PR00722">
    <property type="entry name" value="CHYMOTRYPSIN"/>
</dbReference>
<dbReference type="MEROPS" id="S01.139"/>
<keyword evidence="3" id="KW-0812">Transmembrane</keyword>